<comment type="caution">
    <text evidence="2">The sequence shown here is derived from an EMBL/GenBank/DDBJ whole genome shotgun (WGS) entry which is preliminary data.</text>
</comment>
<gene>
    <name evidence="2" type="ORF">NDU88_007149</name>
</gene>
<protein>
    <submittedName>
        <fullName evidence="2">Uncharacterized protein</fullName>
    </submittedName>
</protein>
<organism evidence="2 3">
    <name type="scientific">Pleurodeles waltl</name>
    <name type="common">Iberian ribbed newt</name>
    <dbReference type="NCBI Taxonomy" id="8319"/>
    <lineage>
        <taxon>Eukaryota</taxon>
        <taxon>Metazoa</taxon>
        <taxon>Chordata</taxon>
        <taxon>Craniata</taxon>
        <taxon>Vertebrata</taxon>
        <taxon>Euteleostomi</taxon>
        <taxon>Amphibia</taxon>
        <taxon>Batrachia</taxon>
        <taxon>Caudata</taxon>
        <taxon>Salamandroidea</taxon>
        <taxon>Salamandridae</taxon>
        <taxon>Pleurodelinae</taxon>
        <taxon>Pleurodeles</taxon>
    </lineage>
</organism>
<dbReference type="Proteomes" id="UP001066276">
    <property type="component" value="Chromosome 7"/>
</dbReference>
<sequence length="104" mass="11310">MFCGPELCVTEQAEKHFALTHRNVPTSPEIATARSIGYWRYPALAEISKNQQGPPSPCTSGEPHGQAQTGPNCLKPQILYHGMRSHALLQGSGELGGYWAAHHC</sequence>
<feature type="region of interest" description="Disordered" evidence="1">
    <location>
        <begin position="48"/>
        <end position="71"/>
    </location>
</feature>
<reference evidence="2" key="1">
    <citation type="journal article" date="2022" name="bioRxiv">
        <title>Sequencing and chromosome-scale assembly of the giantPleurodeles waltlgenome.</title>
        <authorList>
            <person name="Brown T."/>
            <person name="Elewa A."/>
            <person name="Iarovenko S."/>
            <person name="Subramanian E."/>
            <person name="Araus A.J."/>
            <person name="Petzold A."/>
            <person name="Susuki M."/>
            <person name="Suzuki K.-i.T."/>
            <person name="Hayashi T."/>
            <person name="Toyoda A."/>
            <person name="Oliveira C."/>
            <person name="Osipova E."/>
            <person name="Leigh N.D."/>
            <person name="Simon A."/>
            <person name="Yun M.H."/>
        </authorList>
    </citation>
    <scope>NUCLEOTIDE SEQUENCE</scope>
    <source>
        <strain evidence="2">20211129_DDA</strain>
        <tissue evidence="2">Liver</tissue>
    </source>
</reference>
<name>A0AAV7PLN8_PLEWA</name>
<dbReference type="AlphaFoldDB" id="A0AAV7PLN8"/>
<proteinExistence type="predicted"/>
<dbReference type="EMBL" id="JANPWB010000011">
    <property type="protein sequence ID" value="KAJ1128774.1"/>
    <property type="molecule type" value="Genomic_DNA"/>
</dbReference>
<evidence type="ECO:0000256" key="1">
    <source>
        <dbReference type="SAM" id="MobiDB-lite"/>
    </source>
</evidence>
<evidence type="ECO:0000313" key="2">
    <source>
        <dbReference type="EMBL" id="KAJ1128774.1"/>
    </source>
</evidence>
<keyword evidence="3" id="KW-1185">Reference proteome</keyword>
<evidence type="ECO:0000313" key="3">
    <source>
        <dbReference type="Proteomes" id="UP001066276"/>
    </source>
</evidence>
<accession>A0AAV7PLN8</accession>